<dbReference type="AlphaFoldDB" id="A0A445MQK9"/>
<reference evidence="1" key="1">
    <citation type="submission" date="2018-01" db="EMBL/GenBank/DDBJ databases">
        <authorList>
            <person name="Regsiter A."/>
            <person name="William W."/>
        </authorList>
    </citation>
    <scope>NUCLEOTIDE SEQUENCE</scope>
    <source>
        <strain evidence="1">TRIP AH-1</strain>
    </source>
</reference>
<proteinExistence type="predicted"/>
<sequence>MAPLTAYLDTCIVSGIAKQDLKPEQQKAMSEILKNRKEGKVFIVTSRIAKDEIEKIPEQYRGSHESIYYLIADVPVARTVTIYPGGSMGLGMGLSLGASTPVPDPIYIALKNLLRDEKDAEHIFQASKNNIQYFITTDERTILSYSDKIVKISNVKVISPIEFNEIFHQ</sequence>
<evidence type="ECO:0008006" key="2">
    <source>
        <dbReference type="Google" id="ProtNLM"/>
    </source>
</evidence>
<gene>
    <name evidence="1" type="ORF">PITCH_A1020002</name>
</gene>
<protein>
    <recommendedName>
        <fullName evidence="2">PIN domain-containing protein</fullName>
    </recommendedName>
</protein>
<name>A0A445MQK9_9BACT</name>
<organism evidence="1">
    <name type="scientific">uncultured Desulfobacterium sp</name>
    <dbReference type="NCBI Taxonomy" id="201089"/>
    <lineage>
        <taxon>Bacteria</taxon>
        <taxon>Pseudomonadati</taxon>
        <taxon>Thermodesulfobacteriota</taxon>
        <taxon>Desulfobacteria</taxon>
        <taxon>Desulfobacterales</taxon>
        <taxon>Desulfobacteriaceae</taxon>
        <taxon>Desulfobacterium</taxon>
        <taxon>environmental samples</taxon>
    </lineage>
</organism>
<evidence type="ECO:0000313" key="1">
    <source>
        <dbReference type="EMBL" id="SPD71757.1"/>
    </source>
</evidence>
<dbReference type="EMBL" id="OJIN01000005">
    <property type="protein sequence ID" value="SPD71757.1"/>
    <property type="molecule type" value="Genomic_DNA"/>
</dbReference>
<accession>A0A445MQK9</accession>